<reference evidence="2 3" key="1">
    <citation type="submission" date="2018-01" db="EMBL/GenBank/DDBJ databases">
        <title>Draft genome sequences of clinical isolates and type strains of oral Veillonella including Veillonella infantum sp., nov.</title>
        <authorList>
            <person name="Mashima I."/>
            <person name="Liao Y.-C."/>
            <person name="Sabharwal A."/>
            <person name="Haase E.M."/>
            <person name="Nakazawa F."/>
            <person name="Scannapieco F.A."/>
        </authorList>
    </citation>
    <scope>NUCLEOTIDE SEQUENCE [LARGE SCALE GENOMIC DNA]</scope>
    <source>
        <strain evidence="2 3">Y6</strain>
    </source>
</reference>
<name>A0A2S7ZQD6_9FIRM</name>
<dbReference type="InterPro" id="IPR003779">
    <property type="entry name" value="CMD-like"/>
</dbReference>
<protein>
    <submittedName>
        <fullName evidence="2">Carboxymuconolactone decarboxylase family protein</fullName>
    </submittedName>
</protein>
<dbReference type="EMBL" id="PPDF01000008">
    <property type="protein sequence ID" value="PQL25488.1"/>
    <property type="molecule type" value="Genomic_DNA"/>
</dbReference>
<feature type="domain" description="Carboxymuconolactone decarboxylase-like" evidence="1">
    <location>
        <begin position="168"/>
        <end position="244"/>
    </location>
</feature>
<feature type="domain" description="Carboxymuconolactone decarboxylase-like" evidence="1">
    <location>
        <begin position="27"/>
        <end position="111"/>
    </location>
</feature>
<dbReference type="PANTHER" id="PTHR33570">
    <property type="entry name" value="4-CARBOXYMUCONOLACTONE DECARBOXYLASE FAMILY PROTEIN"/>
    <property type="match status" value="1"/>
</dbReference>
<dbReference type="AlphaFoldDB" id="A0A2S7ZQD6"/>
<dbReference type="PANTHER" id="PTHR33570:SF2">
    <property type="entry name" value="CARBOXYMUCONOLACTONE DECARBOXYLASE-LIKE DOMAIN-CONTAINING PROTEIN"/>
    <property type="match status" value="1"/>
</dbReference>
<evidence type="ECO:0000259" key="1">
    <source>
        <dbReference type="Pfam" id="PF02627"/>
    </source>
</evidence>
<dbReference type="InterPro" id="IPR052512">
    <property type="entry name" value="4CMD/NDH-1_regulator"/>
</dbReference>
<dbReference type="Gene3D" id="1.20.1290.10">
    <property type="entry name" value="AhpD-like"/>
    <property type="match status" value="1"/>
</dbReference>
<proteinExistence type="predicted"/>
<comment type="caution">
    <text evidence="2">The sequence shown here is derived from an EMBL/GenBank/DDBJ whole genome shotgun (WGS) entry which is preliminary data.</text>
</comment>
<accession>A0A2S7ZQD6</accession>
<dbReference type="GO" id="GO:0051920">
    <property type="term" value="F:peroxiredoxin activity"/>
    <property type="evidence" value="ECO:0007669"/>
    <property type="project" value="InterPro"/>
</dbReference>
<dbReference type="SUPFAM" id="SSF69118">
    <property type="entry name" value="AhpD-like"/>
    <property type="match status" value="1"/>
</dbReference>
<dbReference type="InterPro" id="IPR029032">
    <property type="entry name" value="AhpD-like"/>
</dbReference>
<evidence type="ECO:0000313" key="2">
    <source>
        <dbReference type="EMBL" id="PQL25488.1"/>
    </source>
</evidence>
<dbReference type="OrthoDB" id="9802489at2"/>
<sequence length="256" mass="28981">MAKSEFAQAYMERMFPEIASPAGYIDPEFEDLFENFAFHEVITEDGCNVAAHSRFLAILAILVGAGATEEYSLMMPAALNFGVIPDEIVELIYQAVPYLGIGHVRPFFKITNKIFDYRDEDIQNPHRSTVTSETRLEKGIEKQVEIWGEGMRDFYQSGPQETRHINKWLSNMFGDYYTRKGLTTRQREMITFCFLMAQGGCEAQLKVHVIGNLNVGNDKQYLISIASQCVPYIGYPRVLNALTCINAGFAEWAASQ</sequence>
<organism evidence="2 3">
    <name type="scientific">Veillonella tobetsuensis</name>
    <dbReference type="NCBI Taxonomy" id="1110546"/>
    <lineage>
        <taxon>Bacteria</taxon>
        <taxon>Bacillati</taxon>
        <taxon>Bacillota</taxon>
        <taxon>Negativicutes</taxon>
        <taxon>Veillonellales</taxon>
        <taxon>Veillonellaceae</taxon>
        <taxon>Veillonella</taxon>
    </lineage>
</organism>
<dbReference type="Pfam" id="PF02627">
    <property type="entry name" value="CMD"/>
    <property type="match status" value="2"/>
</dbReference>
<gene>
    <name evidence="2" type="ORF">VTHSUH11_05255</name>
</gene>
<dbReference type="STRING" id="1110546.GCA_001078375_01892"/>
<dbReference type="RefSeq" id="WP_059364371.1">
    <property type="nucleotide sequence ID" value="NZ_BBXI01000021.1"/>
</dbReference>
<dbReference type="Proteomes" id="UP000238877">
    <property type="component" value="Unassembled WGS sequence"/>
</dbReference>
<evidence type="ECO:0000313" key="3">
    <source>
        <dbReference type="Proteomes" id="UP000238877"/>
    </source>
</evidence>